<organism evidence="7 8">
    <name type="scientific">Pseudolycoriella hygida</name>
    <dbReference type="NCBI Taxonomy" id="35572"/>
    <lineage>
        <taxon>Eukaryota</taxon>
        <taxon>Metazoa</taxon>
        <taxon>Ecdysozoa</taxon>
        <taxon>Arthropoda</taxon>
        <taxon>Hexapoda</taxon>
        <taxon>Insecta</taxon>
        <taxon>Pterygota</taxon>
        <taxon>Neoptera</taxon>
        <taxon>Endopterygota</taxon>
        <taxon>Diptera</taxon>
        <taxon>Nematocera</taxon>
        <taxon>Sciaroidea</taxon>
        <taxon>Sciaridae</taxon>
        <taxon>Pseudolycoriella</taxon>
    </lineage>
</organism>
<keyword evidence="2" id="KW-0732">Signal</keyword>
<reference evidence="7" key="1">
    <citation type="submission" date="2022-07" db="EMBL/GenBank/DDBJ databases">
        <authorList>
            <person name="Trinca V."/>
            <person name="Uliana J.V.C."/>
            <person name="Torres T.T."/>
            <person name="Ward R.J."/>
            <person name="Monesi N."/>
        </authorList>
    </citation>
    <scope>NUCLEOTIDE SEQUENCE</scope>
    <source>
        <strain evidence="7">HSMRA1968</strain>
        <tissue evidence="7">Whole embryos</tissue>
    </source>
</reference>
<dbReference type="InterPro" id="IPR044993">
    <property type="entry name" value="BXL"/>
</dbReference>
<dbReference type="InterPro" id="IPR001764">
    <property type="entry name" value="Glyco_hydro_3_N"/>
</dbReference>
<dbReference type="Pfam" id="PF01915">
    <property type="entry name" value="Glyco_hydro_3_C"/>
    <property type="match status" value="1"/>
</dbReference>
<dbReference type="SUPFAM" id="SSF52279">
    <property type="entry name" value="Beta-D-glucan exohydrolase, C-terminal domain"/>
    <property type="match status" value="1"/>
</dbReference>
<dbReference type="GO" id="GO:0031222">
    <property type="term" value="P:arabinan catabolic process"/>
    <property type="evidence" value="ECO:0007669"/>
    <property type="project" value="TreeGrafter"/>
</dbReference>
<dbReference type="Pfam" id="PF14310">
    <property type="entry name" value="Fn3-like"/>
    <property type="match status" value="1"/>
</dbReference>
<dbReference type="Gene3D" id="2.60.40.10">
    <property type="entry name" value="Immunoglobulins"/>
    <property type="match status" value="1"/>
</dbReference>
<proteinExistence type="inferred from homology"/>
<evidence type="ECO:0000256" key="4">
    <source>
        <dbReference type="ARBA" id="ARBA00023295"/>
    </source>
</evidence>
<dbReference type="SMART" id="SM01217">
    <property type="entry name" value="Fn3_like"/>
    <property type="match status" value="1"/>
</dbReference>
<dbReference type="EMBL" id="WJQU01004528">
    <property type="protein sequence ID" value="KAJ6615735.1"/>
    <property type="molecule type" value="Genomic_DNA"/>
</dbReference>
<dbReference type="SUPFAM" id="SSF51445">
    <property type="entry name" value="(Trans)glycosidases"/>
    <property type="match status" value="1"/>
</dbReference>
<comment type="similarity">
    <text evidence="1">Belongs to the glycosyl hydrolase 3 family.</text>
</comment>
<dbReference type="GO" id="GO:0046556">
    <property type="term" value="F:alpha-L-arabinofuranosidase activity"/>
    <property type="evidence" value="ECO:0007669"/>
    <property type="project" value="TreeGrafter"/>
</dbReference>
<evidence type="ECO:0000256" key="5">
    <source>
        <dbReference type="SAM" id="Phobius"/>
    </source>
</evidence>
<sequence length="757" mass="83757">MNRRKLVQLVLIAVLVVIAVVVTVVVVVVIPKSVEQKVICEKPRNSELPFCDSSLPIDSRVHDLISRLTLQEKIGLLGHKSAGASHNVELGYYNWWNEALHGVAWNYEYVGTYFRPPTEYSTVFPQIISLATSFDRELFFLMANATGNEARAFHNAGNAGLTFWSPNINIFRDPRWGRGQETPGEDPYLSAEYARNFVDGLQGEEDKVGFVKASACCKHFAAHSIEEGRDSFDAIVTEQDMADTYLPAFKACVENKVTSIMTAYSGINGVPATANKYYVTDVIRQQWGFDGYIVSDCGAVDDVFYEHKYIKTESETCHAVLDAGMDIECGSFFTRSGFLQAAVSDGNVTEAMLDTALSRGFRVLMRLGYFEKDDKMPYKEFLPEDVDSETHRQLALDAARRSIVLLKNDVTESTGAPPLPLHHLDFTSNGASVALIGPHVNASTVFLGNYHGIPSFIKLPLNEIQRYWSDVKWEAGCEVDSLENNRLIEAENLARSSSQVILFVGINTEIEGETGDRHNITFTGLQTDLIRRVLAVALQPVIMVVVSGGAIDLSAYKNDRRVGAIVWAGYIGQSGGEAIADVLFGNYNPSGRLTQTFYDTNFLGQVTIQDMNMRPVNGSPGRTYRFFTGNPVYPFGHGLSYTSFQYTFASEADVQIPQSSSGCTYVVVRVQNIGSLPGDHSVLTFVAPPNAGLEGRPIKNLKDFQKLHNVVASQIRDVQICLNIDMFKLANVDGVFEIVSGEWTLMVADLTKRVVVY</sequence>
<dbReference type="Gene3D" id="3.20.20.300">
    <property type="entry name" value="Glycoside hydrolase, family 3, N-terminal domain"/>
    <property type="match status" value="1"/>
</dbReference>
<keyword evidence="5" id="KW-0812">Transmembrane</keyword>
<feature type="transmembrane region" description="Helical" evidence="5">
    <location>
        <begin position="7"/>
        <end position="30"/>
    </location>
</feature>
<keyword evidence="5" id="KW-1133">Transmembrane helix</keyword>
<dbReference type="InterPro" id="IPR002772">
    <property type="entry name" value="Glyco_hydro_3_C"/>
</dbReference>
<comment type="caution">
    <text evidence="7">The sequence shown here is derived from an EMBL/GenBank/DDBJ whole genome shotgun (WGS) entry which is preliminary data.</text>
</comment>
<dbReference type="PANTHER" id="PTHR42721">
    <property type="entry name" value="SUGAR HYDROLASE-RELATED"/>
    <property type="match status" value="1"/>
</dbReference>
<dbReference type="Proteomes" id="UP001151699">
    <property type="component" value="Unassembled WGS sequence"/>
</dbReference>
<dbReference type="InterPro" id="IPR017853">
    <property type="entry name" value="GH"/>
</dbReference>
<dbReference type="InterPro" id="IPR026891">
    <property type="entry name" value="Fn3-like"/>
</dbReference>
<keyword evidence="4" id="KW-0326">Glycosidase</keyword>
<dbReference type="InterPro" id="IPR036962">
    <property type="entry name" value="Glyco_hydro_3_N_sf"/>
</dbReference>
<evidence type="ECO:0000313" key="7">
    <source>
        <dbReference type="EMBL" id="KAJ6615735.1"/>
    </source>
</evidence>
<dbReference type="InterPro" id="IPR036881">
    <property type="entry name" value="Glyco_hydro_3_C_sf"/>
</dbReference>
<keyword evidence="8" id="KW-1185">Reference proteome</keyword>
<evidence type="ECO:0000313" key="8">
    <source>
        <dbReference type="Proteomes" id="UP001151699"/>
    </source>
</evidence>
<name>A0A9Q0MHK9_9DIPT</name>
<dbReference type="GO" id="GO:0045493">
    <property type="term" value="P:xylan catabolic process"/>
    <property type="evidence" value="ECO:0007669"/>
    <property type="project" value="InterPro"/>
</dbReference>
<feature type="domain" description="Fibronectin type III-like" evidence="6">
    <location>
        <begin position="680"/>
        <end position="751"/>
    </location>
</feature>
<evidence type="ECO:0000256" key="1">
    <source>
        <dbReference type="ARBA" id="ARBA00005336"/>
    </source>
</evidence>
<evidence type="ECO:0000259" key="6">
    <source>
        <dbReference type="SMART" id="SM01217"/>
    </source>
</evidence>
<dbReference type="Pfam" id="PF00933">
    <property type="entry name" value="Glyco_hydro_3"/>
    <property type="match status" value="1"/>
</dbReference>
<dbReference type="InterPro" id="IPR013783">
    <property type="entry name" value="Ig-like_fold"/>
</dbReference>
<dbReference type="PANTHER" id="PTHR42721:SF3">
    <property type="entry name" value="BETA-D-XYLOSIDASE 5-RELATED"/>
    <property type="match status" value="1"/>
</dbReference>
<keyword evidence="3" id="KW-0378">Hydrolase</keyword>
<evidence type="ECO:0000256" key="3">
    <source>
        <dbReference type="ARBA" id="ARBA00022801"/>
    </source>
</evidence>
<keyword evidence="5" id="KW-0472">Membrane</keyword>
<protein>
    <submittedName>
        <fullName evidence="7">Beta-xylosidase/alpha-L-arabinofuranosidase 2</fullName>
    </submittedName>
</protein>
<accession>A0A9Q0MHK9</accession>
<evidence type="ECO:0000256" key="2">
    <source>
        <dbReference type="ARBA" id="ARBA00022729"/>
    </source>
</evidence>
<dbReference type="OrthoDB" id="47059at2759"/>
<gene>
    <name evidence="7" type="primary">Xyl2_0</name>
    <name evidence="7" type="ORF">Bhyg_17851</name>
</gene>
<dbReference type="PRINTS" id="PR00133">
    <property type="entry name" value="GLHYDRLASE3"/>
</dbReference>
<dbReference type="GO" id="GO:0009044">
    <property type="term" value="F:xylan 1,4-beta-xylosidase activity"/>
    <property type="evidence" value="ECO:0007669"/>
    <property type="project" value="InterPro"/>
</dbReference>
<dbReference type="Gene3D" id="3.40.50.1700">
    <property type="entry name" value="Glycoside hydrolase family 3 C-terminal domain"/>
    <property type="match status" value="1"/>
</dbReference>
<dbReference type="AlphaFoldDB" id="A0A9Q0MHK9"/>